<keyword evidence="4" id="KW-0694">RNA-binding</keyword>
<keyword evidence="7" id="KW-1185">Reference proteome</keyword>
<gene>
    <name evidence="6" type="ORF">BDU57DRAFT_437110</name>
</gene>
<dbReference type="GO" id="GO:0034245">
    <property type="term" value="C:mitochondrial DNA-directed RNA polymerase complex"/>
    <property type="evidence" value="ECO:0007669"/>
    <property type="project" value="TreeGrafter"/>
</dbReference>
<dbReference type="PANTHER" id="PTHR11727:SF17">
    <property type="entry name" value="DIMETHYLADENOSINE TRANSFERASE 1, MITOCHONDRIAL"/>
    <property type="match status" value="1"/>
</dbReference>
<keyword evidence="2 5" id="KW-0808">Transferase</keyword>
<dbReference type="GO" id="GO:0032259">
    <property type="term" value="P:methylation"/>
    <property type="evidence" value="ECO:0007669"/>
    <property type="project" value="UniProtKB-KW"/>
</dbReference>
<dbReference type="Proteomes" id="UP000800096">
    <property type="component" value="Unassembled WGS sequence"/>
</dbReference>
<dbReference type="SUPFAM" id="SSF53335">
    <property type="entry name" value="S-adenosyl-L-methionine-dependent methyltransferases"/>
    <property type="match status" value="1"/>
</dbReference>
<dbReference type="GO" id="GO:0006391">
    <property type="term" value="P:transcription initiation at mitochondrial promoter"/>
    <property type="evidence" value="ECO:0007669"/>
    <property type="project" value="TreeGrafter"/>
</dbReference>
<evidence type="ECO:0000256" key="2">
    <source>
        <dbReference type="ARBA" id="ARBA00022679"/>
    </source>
</evidence>
<protein>
    <recommendedName>
        <fullName evidence="5">rRNA adenine N(6)-methyltransferase</fullName>
        <ecNumber evidence="5">2.1.1.-</ecNumber>
    </recommendedName>
</protein>
<evidence type="ECO:0000256" key="5">
    <source>
        <dbReference type="RuleBase" id="RU362106"/>
    </source>
</evidence>
<dbReference type="AlphaFoldDB" id="A0A6A5R038"/>
<keyword evidence="3 5" id="KW-0949">S-adenosyl-L-methionine</keyword>
<dbReference type="Gene3D" id="3.40.50.150">
    <property type="entry name" value="Vaccinia Virus protein VP39"/>
    <property type="match status" value="1"/>
</dbReference>
<sequence>MFRTHRITYRIGAPPTATTKSWTQVRCVTRQVGRRAGILNHWTPEKLALSDRYPLSTEMSQVVHPTLLQEAQKKSKEKSSKQLPKQRVLGAGYSVKTASNVHVRSQIVSPDLCDDVLKYIGPMLEQHKGCDILDINPGACLWSQKLHAFLKPRSHILLEPSPGIFKAYLDPLLDAPDSTYKLVSKDPLNLNSYREMVEEGVFEHQTRVDPEGPDAQKLNNTLLVTGSLAWDPRLPGLAFDSMAKQMFCLFASAAWSNDLFHAFGPVRTLLWVQSDDFKTMIAQSSGNFHKTSRMLEMTQNMNLVVSSVVKERLVGRGSLGREPQYEIESTIRALQAAKENGMDIPDHRRSPAHFYAEEFNSDGSGKVSTTALHEFMYKQHLAGNVSTQYTARSLIELVELEKHIQSTYPDISIPPIFPVQGSKSRARAPPLFIPEGHPIRDSDLMQQWRLARPAFGQQFRLKLKINDIADVGEEMYKLECAALQCSPGPEQDKLIAQIQDLDKQWEEEVSTMPRNKTTTPGSMVDDRISIRHMPRGRLQWDARPFDPLMSHEDEAWPRTRLGLVLATPIPHPEGDDKFYEWVADFVHGLYTDTGKDIAAALETMHHGLSDIIKDCPTLRDPDLGGRMQMKHLRVRMLTMTQVYDLVRAYRDWPFKVEGAHHTTYYRGGRVKMT</sequence>
<dbReference type="GO" id="GO:0005759">
    <property type="term" value="C:mitochondrial matrix"/>
    <property type="evidence" value="ECO:0007669"/>
    <property type="project" value="TreeGrafter"/>
</dbReference>
<evidence type="ECO:0000256" key="1">
    <source>
        <dbReference type="ARBA" id="ARBA00022603"/>
    </source>
</evidence>
<organism evidence="6 7">
    <name type="scientific">Ampelomyces quisqualis</name>
    <name type="common">Powdery mildew agent</name>
    <dbReference type="NCBI Taxonomy" id="50730"/>
    <lineage>
        <taxon>Eukaryota</taxon>
        <taxon>Fungi</taxon>
        <taxon>Dikarya</taxon>
        <taxon>Ascomycota</taxon>
        <taxon>Pezizomycotina</taxon>
        <taxon>Dothideomycetes</taxon>
        <taxon>Pleosporomycetidae</taxon>
        <taxon>Pleosporales</taxon>
        <taxon>Pleosporineae</taxon>
        <taxon>Phaeosphaeriaceae</taxon>
        <taxon>Ampelomyces</taxon>
    </lineage>
</organism>
<keyword evidence="1 5" id="KW-0489">Methyltransferase</keyword>
<evidence type="ECO:0000256" key="3">
    <source>
        <dbReference type="ARBA" id="ARBA00022691"/>
    </source>
</evidence>
<dbReference type="EMBL" id="ML979132">
    <property type="protein sequence ID" value="KAF1920284.1"/>
    <property type="molecule type" value="Genomic_DNA"/>
</dbReference>
<dbReference type="OrthoDB" id="16079at2759"/>
<reference evidence="6" key="1">
    <citation type="journal article" date="2020" name="Stud. Mycol.">
        <title>101 Dothideomycetes genomes: a test case for predicting lifestyles and emergence of pathogens.</title>
        <authorList>
            <person name="Haridas S."/>
            <person name="Albert R."/>
            <person name="Binder M."/>
            <person name="Bloem J."/>
            <person name="Labutti K."/>
            <person name="Salamov A."/>
            <person name="Andreopoulos B."/>
            <person name="Baker S."/>
            <person name="Barry K."/>
            <person name="Bills G."/>
            <person name="Bluhm B."/>
            <person name="Cannon C."/>
            <person name="Castanera R."/>
            <person name="Culley D."/>
            <person name="Daum C."/>
            <person name="Ezra D."/>
            <person name="Gonzalez J."/>
            <person name="Henrissat B."/>
            <person name="Kuo A."/>
            <person name="Liang C."/>
            <person name="Lipzen A."/>
            <person name="Lutzoni F."/>
            <person name="Magnuson J."/>
            <person name="Mondo S."/>
            <person name="Nolan M."/>
            <person name="Ohm R."/>
            <person name="Pangilinan J."/>
            <person name="Park H.-J."/>
            <person name="Ramirez L."/>
            <person name="Alfaro M."/>
            <person name="Sun H."/>
            <person name="Tritt A."/>
            <person name="Yoshinaga Y."/>
            <person name="Zwiers L.-H."/>
            <person name="Turgeon B."/>
            <person name="Goodwin S."/>
            <person name="Spatafora J."/>
            <person name="Crous P."/>
            <person name="Grigoriev I."/>
        </authorList>
    </citation>
    <scope>NUCLEOTIDE SEQUENCE</scope>
    <source>
        <strain evidence="6">HMLAC05119</strain>
    </source>
</reference>
<dbReference type="EC" id="2.1.1.-" evidence="5"/>
<dbReference type="GO" id="GO:0034246">
    <property type="term" value="F:mitochondrial transcription factor activity"/>
    <property type="evidence" value="ECO:0007669"/>
    <property type="project" value="TreeGrafter"/>
</dbReference>
<evidence type="ECO:0000256" key="4">
    <source>
        <dbReference type="ARBA" id="ARBA00022884"/>
    </source>
</evidence>
<proteinExistence type="inferred from homology"/>
<evidence type="ECO:0000313" key="6">
    <source>
        <dbReference type="EMBL" id="KAF1920284.1"/>
    </source>
</evidence>
<evidence type="ECO:0000313" key="7">
    <source>
        <dbReference type="Proteomes" id="UP000800096"/>
    </source>
</evidence>
<dbReference type="PANTHER" id="PTHR11727">
    <property type="entry name" value="DIMETHYLADENOSINE TRANSFERASE"/>
    <property type="match status" value="1"/>
</dbReference>
<dbReference type="GO" id="GO:0008168">
    <property type="term" value="F:methyltransferase activity"/>
    <property type="evidence" value="ECO:0007669"/>
    <property type="project" value="UniProtKB-KW"/>
</dbReference>
<dbReference type="Pfam" id="PF00398">
    <property type="entry name" value="RrnaAD"/>
    <property type="match status" value="1"/>
</dbReference>
<dbReference type="InterPro" id="IPR029063">
    <property type="entry name" value="SAM-dependent_MTases_sf"/>
</dbReference>
<dbReference type="InterPro" id="IPR001737">
    <property type="entry name" value="KsgA/Erm"/>
</dbReference>
<keyword evidence="5" id="KW-0698">rRNA processing</keyword>
<comment type="similarity">
    <text evidence="5">Belongs to the class I-like SAM-binding methyltransferase superfamily. rRNA adenine N(6)-methyltransferase family.</text>
</comment>
<name>A0A6A5R038_AMPQU</name>
<accession>A0A6A5R038</accession>
<dbReference type="GO" id="GO:0003723">
    <property type="term" value="F:RNA binding"/>
    <property type="evidence" value="ECO:0007669"/>
    <property type="project" value="UniProtKB-KW"/>
</dbReference>